<organism evidence="2 3">
    <name type="scientific">Winogradskyella marincola</name>
    <dbReference type="NCBI Taxonomy" id="3037795"/>
    <lineage>
        <taxon>Bacteria</taxon>
        <taxon>Pseudomonadati</taxon>
        <taxon>Bacteroidota</taxon>
        <taxon>Flavobacteriia</taxon>
        <taxon>Flavobacteriales</taxon>
        <taxon>Flavobacteriaceae</taxon>
        <taxon>Winogradskyella</taxon>
    </lineage>
</organism>
<sequence length="311" mass="34911">MKLSKSLSIVIFILGVSAAFAQQLPQFTQYMFNTISINPAYAGSRETFSAVGLHRSQWVGLEGGPETQTLSIHTPLRNEKIGLGLSFINDKLGYENFSYIYGDFSYTIQTGVNSKLAFGIKGGFTHYNLDEELLNDPSVVNDPFFNDVSNRWSPNVGAGLYWHSQRWYVGLSAPRILNTDYNNGRQGQIDYIALERISYYVTGGYVFDLSETTKLKPSVLLKATNGAPLSFDISANFLFNETFWIGGGYRINENAAAIGGIADFQVSKQLRIGYAYEYPISDIRPYTSGTHEVLLMFEVFKSKRIKSPRYF</sequence>
<evidence type="ECO:0000313" key="2">
    <source>
        <dbReference type="EMBL" id="MDG4717126.1"/>
    </source>
</evidence>
<comment type="caution">
    <text evidence="2">The sequence shown here is derived from an EMBL/GenBank/DDBJ whole genome shotgun (WGS) entry which is preliminary data.</text>
</comment>
<evidence type="ECO:0000313" key="3">
    <source>
        <dbReference type="Proteomes" id="UP001529085"/>
    </source>
</evidence>
<protein>
    <submittedName>
        <fullName evidence="2">Type IX secretion system membrane protein PorP/SprF</fullName>
    </submittedName>
</protein>
<dbReference type="RefSeq" id="WP_278006548.1">
    <property type="nucleotide sequence ID" value="NZ_JARSBN010000009.1"/>
</dbReference>
<dbReference type="EMBL" id="JARSBN010000009">
    <property type="protein sequence ID" value="MDG4717126.1"/>
    <property type="molecule type" value="Genomic_DNA"/>
</dbReference>
<proteinExistence type="predicted"/>
<dbReference type="NCBIfam" id="TIGR03519">
    <property type="entry name" value="T9SS_PorP_fam"/>
    <property type="match status" value="1"/>
</dbReference>
<feature type="chain" id="PRO_5046980807" evidence="1">
    <location>
        <begin position="22"/>
        <end position="311"/>
    </location>
</feature>
<name>A0ABT6G505_9FLAO</name>
<dbReference type="InterPro" id="IPR019861">
    <property type="entry name" value="PorP/SprF_Bacteroidetes"/>
</dbReference>
<feature type="signal peptide" evidence="1">
    <location>
        <begin position="1"/>
        <end position="21"/>
    </location>
</feature>
<accession>A0ABT6G505</accession>
<gene>
    <name evidence="2" type="ORF">P7122_14665</name>
</gene>
<keyword evidence="1" id="KW-0732">Signal</keyword>
<evidence type="ECO:0000256" key="1">
    <source>
        <dbReference type="SAM" id="SignalP"/>
    </source>
</evidence>
<dbReference type="Pfam" id="PF11751">
    <property type="entry name" value="PorP_SprF"/>
    <property type="match status" value="1"/>
</dbReference>
<dbReference type="Proteomes" id="UP001529085">
    <property type="component" value="Unassembled WGS sequence"/>
</dbReference>
<reference evidence="2 3" key="1">
    <citation type="submission" date="2023-03" db="EMBL/GenBank/DDBJ databases">
        <title>Strain YYF002 represents a novel species in the genus Winogradskyella isolated from seawater.</title>
        <authorList>
            <person name="Fu Z.-Y."/>
        </authorList>
    </citation>
    <scope>NUCLEOTIDE SEQUENCE [LARGE SCALE GENOMIC DNA]</scope>
    <source>
        <strain evidence="2 3">YYF002</strain>
    </source>
</reference>
<keyword evidence="3" id="KW-1185">Reference proteome</keyword>